<evidence type="ECO:0000313" key="2">
    <source>
        <dbReference type="EMBL" id="CAH0482118.1"/>
    </source>
</evidence>
<reference evidence="2" key="1">
    <citation type="submission" date="2021-11" db="EMBL/GenBank/DDBJ databases">
        <authorList>
            <person name="Islam A."/>
            <person name="Islam S."/>
            <person name="Flora M.S."/>
            <person name="Rahman M."/>
            <person name="Ziaur R.M."/>
            <person name="Epstein J.H."/>
            <person name="Hassan M."/>
            <person name="Klassen M."/>
            <person name="Woodard K."/>
            <person name="Webb A."/>
            <person name="Webby R.J."/>
            <person name="El Zowalaty M.E."/>
        </authorList>
    </citation>
    <scope>NUCLEOTIDE SEQUENCE</scope>
    <source>
        <strain evidence="2">Pbs3</strain>
    </source>
</reference>
<dbReference type="GO" id="GO:0000719">
    <property type="term" value="P:photoreactive repair"/>
    <property type="evidence" value="ECO:0007669"/>
    <property type="project" value="TreeGrafter"/>
</dbReference>
<dbReference type="InterPro" id="IPR052219">
    <property type="entry name" value="Photolyase_Class-2"/>
</dbReference>
<comment type="caution">
    <text evidence="2">The sequence shown here is derived from an EMBL/GenBank/DDBJ whole genome shotgun (WGS) entry which is preliminary data.</text>
</comment>
<accession>A0AAU9LAE7</accession>
<dbReference type="InterPro" id="IPR014729">
    <property type="entry name" value="Rossmann-like_a/b/a_fold"/>
</dbReference>
<dbReference type="PANTHER" id="PTHR10211:SF0">
    <property type="entry name" value="DEOXYRIBODIPYRIMIDINE PHOTO-LYASE"/>
    <property type="match status" value="1"/>
</dbReference>
<sequence>MALPDAVEARRIAAQLATLEQQRAEGNLPYDTTPLRLYQVQTGGFVRVLDQHPEPISQGMLQAIDTFIKKHQEREDLDEMKANMDGKQQEEEEEEKEEEKTVAGQETVTVAGDMEQKRREKSVDAVARSLDQDIATTVCDTVTDVDEEIVEKTESYDASISVDCAPPWETASVVKTPQELLAQNERVSDFLCLETLVEDQKLLSGQENARNDGHPVDKALNDVSEPVDNSMLLDQWPPQLEERRRLWFAPQNSSRRTCVIGAKNQSIVYWMHNTLRVTQGNYGLEAAIMLSRRLAAPLVVVCLVSVSVIYPVCHATTASDAYARYSLVELYQQFKQAGIPFYGITAKEFKMSTTSNDQQNSLSLKPNPLYELLDGFEPHAVVADAMFDPPSRRDMVHLARYLNLNRSSCSWSFMSMDSTTCCPAYQLSPKLQRTFERGAAFASEEQFGAEYASFSQPRNGTYVFSPLPRVSTLDRVVDSRRLKVINALLQRLHMEEINWQVVKAENAQSSSQMRRFSEGEGLQKLSQLLADSDSHPAIQTELRGGGVLSLLPFIRHGTLFAGYVLQRISESIDLCPTPTASQERKALAMRKVMRSRAAKHFGIERDYVLYLSLWSTAAAAGGSFDPSEPTQPDITLSSTSEIIAGLKMSAPRSSSLDIYRKLLPAWAYSAVRIAEESKVHVTDAALYDPYELECARTKDLYWNEIQKMLVEQQYLHPLLVVYWAYRVLTWSVSCRAAIATIESLISQCALGSASSPDAVLIVWKQLFRLGSSSINATISSNMQKTSHLEELRQFQLILESELASQPKLQLRP</sequence>
<dbReference type="AlphaFoldDB" id="A0AAU9LAE7"/>
<dbReference type="Proteomes" id="UP001160483">
    <property type="component" value="Unassembled WGS sequence"/>
</dbReference>
<protein>
    <submittedName>
        <fullName evidence="2">Uncharacterized protein</fullName>
    </submittedName>
</protein>
<gene>
    <name evidence="2" type="ORF">PBS003_LOCUS8715</name>
</gene>
<evidence type="ECO:0000313" key="3">
    <source>
        <dbReference type="Proteomes" id="UP001160483"/>
    </source>
</evidence>
<dbReference type="SUPFAM" id="SSF52425">
    <property type="entry name" value="Cryptochrome/photolyase, N-terminal domain"/>
    <property type="match status" value="1"/>
</dbReference>
<feature type="region of interest" description="Disordered" evidence="1">
    <location>
        <begin position="83"/>
        <end position="104"/>
    </location>
</feature>
<dbReference type="Gene3D" id="3.40.50.620">
    <property type="entry name" value="HUPs"/>
    <property type="match status" value="1"/>
</dbReference>
<dbReference type="EMBL" id="CAKKTJ010000332">
    <property type="protein sequence ID" value="CAH0482118.1"/>
    <property type="molecule type" value="Genomic_DNA"/>
</dbReference>
<organism evidence="2 3">
    <name type="scientific">Peronospora belbahrii</name>
    <dbReference type="NCBI Taxonomy" id="622444"/>
    <lineage>
        <taxon>Eukaryota</taxon>
        <taxon>Sar</taxon>
        <taxon>Stramenopiles</taxon>
        <taxon>Oomycota</taxon>
        <taxon>Peronosporomycetes</taxon>
        <taxon>Peronosporales</taxon>
        <taxon>Peronosporaceae</taxon>
        <taxon>Peronospora</taxon>
    </lineage>
</organism>
<dbReference type="GO" id="GO:0003904">
    <property type="term" value="F:deoxyribodipyrimidine photo-lyase activity"/>
    <property type="evidence" value="ECO:0007669"/>
    <property type="project" value="TreeGrafter"/>
</dbReference>
<dbReference type="InterPro" id="IPR036155">
    <property type="entry name" value="Crypto/Photolyase_N_sf"/>
</dbReference>
<evidence type="ECO:0000256" key="1">
    <source>
        <dbReference type="SAM" id="MobiDB-lite"/>
    </source>
</evidence>
<name>A0AAU9LAE7_9STRA</name>
<proteinExistence type="predicted"/>
<dbReference type="PANTHER" id="PTHR10211">
    <property type="entry name" value="DEOXYRIBODIPYRIMIDINE PHOTOLYASE"/>
    <property type="match status" value="1"/>
</dbReference>
<dbReference type="Gene3D" id="1.10.579.10">
    <property type="entry name" value="DNA Cyclobutane Dipyrimidine Photolyase, subunit A, domain 3"/>
    <property type="match status" value="1"/>
</dbReference>